<reference evidence="3 4" key="1">
    <citation type="journal article" date="2018" name="Sci. Rep.">
        <title>Genomic signatures of local adaptation to the degree of environmental predictability in rotifers.</title>
        <authorList>
            <person name="Franch-Gras L."/>
            <person name="Hahn C."/>
            <person name="Garcia-Roger E.M."/>
            <person name="Carmona M.J."/>
            <person name="Serra M."/>
            <person name="Gomez A."/>
        </authorList>
    </citation>
    <scope>NUCLEOTIDE SEQUENCE [LARGE SCALE GENOMIC DNA]</scope>
    <source>
        <strain evidence="3">HYR1</strain>
    </source>
</reference>
<dbReference type="InterPro" id="IPR035892">
    <property type="entry name" value="C2_domain_sf"/>
</dbReference>
<dbReference type="InterPro" id="IPR027876">
    <property type="entry name" value="DUF4550"/>
</dbReference>
<dbReference type="SUPFAM" id="SSF49562">
    <property type="entry name" value="C2 domain (Calcium/lipid-binding domain, CaLB)"/>
    <property type="match status" value="1"/>
</dbReference>
<sequence length="1287" mass="148864">MSDFQTDQNHSELLQSEFNLTNRQNFDKNENDLNNVDTFSSYQSNEKKLDEHEQFDANQFIVSDNNFSLSDKEEKKSEENCVESEEMDENGEEVHMVNFRISILASFPAEKESEKESYVSDSANRPRASEGPKPIRFYRFEYQLIPDDPETVYTADLVTFKSAVKIYPDKFDPKVVRVWENDNKIWVTWSISHELGMTKSSLLKFFEHEIVVKIWDSKDLCSPRARFDKPKPFKFPKNENVEETIKISVMELCNKYLRQIPIELHEKMERKLPNQIKDQDPNENGEQLSNSVIAMQSHSALSQANIGNKLNELASDKEMNKNVKSKYIERLRNMSKMSKATSSRSDSKTPKTSLKKEKSKKESAFEQEFIRKNGIKRIKLRTKVLFGGYSYYMSRLDQPIDSLDDCLVSIDVENTLMSEQQLYDLNPLTIKIEKVTNMPDKPLSYEELKSKCEKAYCSYSFFKNPIHKSPSIFQDRDLYFNDIDVYLTGQCNRDELDEYLHQAPFEIEIHDRDRIIKKSQGIKACLFGSDAIDDYISNVNSISSKHTLHNPFDTKDRYWDPYGVAKLNLYELFLGKKLLEFFVPVLPCKAPDVLGRNPNKHSSNTKVIGEEDCPLSPGNFLDSNTHLYVRITTAKALFHNKLSKAQALISNSPVCVFGRIVIKLDSNNLKLIRSVIKIVNRINAECFKLSEHPLDVQEAALSTHKLTEEQSSSKTMNLITGFHLIDPQCHLFVLEGLRELGIKTLYEKTPKTESGCQVIYNSSMGFSQRLYSSLDLDLLKIKLFEPLEHIVKKPLLYIRDMTPKISFEALIKINQLIQEFKLRDIIRCELLPTADMVLSLSKEFGVPLAERETKLYRISEIVEFETTTGSFEKENLNPINEKLLNSLENVNTHIPHTSRIWTPIDNSNDKFLISKKEKDSRNFLNENKQKIGEISEKNQFKRPLKRYIEADSAFNYSSQSLNSTELALNKFREIINQNDPNTLYSYAPNYHQSSTFVPVNLKKEEKESLEKSKSLWRTNEGWIFPDVKTSLQSNEHPNKLDQASLDRINEPWEENFLHAYKMKSPLDRKFYKGSLRSNDFDVWSKPKSENIFPHTIFEAGDTKVNLEKEHGQVEKEKWSSKVVVDSPEVKVHKLSGATEMKTSGAKSSNQIDKLTGLLKSEPKKQTLLYRGINFNDVPALSVIKTEYNDENAKFIDSKGFIAGNNGILRITDDRNKIPVHYYDHSKFINLKGKDFDLFGTARSPIYKRSIEFINFEKDRNFLKSEIFILPKKSDYETVEKLTLPKAQ</sequence>
<dbReference type="Pfam" id="PF15084">
    <property type="entry name" value="DUF4550"/>
    <property type="match status" value="1"/>
</dbReference>
<feature type="region of interest" description="Disordered" evidence="1">
    <location>
        <begin position="334"/>
        <end position="360"/>
    </location>
</feature>
<dbReference type="OrthoDB" id="188352at2759"/>
<feature type="compositionally biased region" description="Basic and acidic residues" evidence="1">
    <location>
        <begin position="345"/>
        <end position="360"/>
    </location>
</feature>
<dbReference type="PANTHER" id="PTHR33667:SF7">
    <property type="entry name" value="RIKEN CDNA 1810020O05 GENE"/>
    <property type="match status" value="1"/>
</dbReference>
<dbReference type="EMBL" id="REGN01000044">
    <property type="protein sequence ID" value="RNA44902.1"/>
    <property type="molecule type" value="Genomic_DNA"/>
</dbReference>
<feature type="domain" description="DUF4550" evidence="2">
    <location>
        <begin position="136"/>
        <end position="231"/>
    </location>
</feature>
<evidence type="ECO:0000256" key="1">
    <source>
        <dbReference type="SAM" id="MobiDB-lite"/>
    </source>
</evidence>
<dbReference type="PANTHER" id="PTHR33667">
    <property type="entry name" value="SI:DKEY-57N24.6"/>
    <property type="match status" value="1"/>
</dbReference>
<evidence type="ECO:0000313" key="4">
    <source>
        <dbReference type="Proteomes" id="UP000276133"/>
    </source>
</evidence>
<feature type="region of interest" description="Disordered" evidence="1">
    <location>
        <begin position="66"/>
        <end position="89"/>
    </location>
</feature>
<evidence type="ECO:0000259" key="2">
    <source>
        <dbReference type="Pfam" id="PF15084"/>
    </source>
</evidence>
<keyword evidence="4" id="KW-1185">Reference proteome</keyword>
<dbReference type="Proteomes" id="UP000276133">
    <property type="component" value="Unassembled WGS sequence"/>
</dbReference>
<accession>A0A3M7T9Z1</accession>
<feature type="compositionally biased region" description="Polar residues" evidence="1">
    <location>
        <begin position="335"/>
        <end position="344"/>
    </location>
</feature>
<feature type="compositionally biased region" description="Basic and acidic residues" evidence="1">
    <location>
        <begin position="70"/>
        <end position="79"/>
    </location>
</feature>
<comment type="caution">
    <text evidence="3">The sequence shown here is derived from an EMBL/GenBank/DDBJ whole genome shotgun (WGS) entry which is preliminary data.</text>
</comment>
<name>A0A3M7T9Z1_BRAPC</name>
<feature type="compositionally biased region" description="Acidic residues" evidence="1">
    <location>
        <begin position="80"/>
        <end position="89"/>
    </location>
</feature>
<protein>
    <recommendedName>
        <fullName evidence="2">DUF4550 domain-containing protein</fullName>
    </recommendedName>
</protein>
<dbReference type="STRING" id="10195.A0A3M7T9Z1"/>
<proteinExistence type="predicted"/>
<organism evidence="3 4">
    <name type="scientific">Brachionus plicatilis</name>
    <name type="common">Marine rotifer</name>
    <name type="synonym">Brachionus muelleri</name>
    <dbReference type="NCBI Taxonomy" id="10195"/>
    <lineage>
        <taxon>Eukaryota</taxon>
        <taxon>Metazoa</taxon>
        <taxon>Spiralia</taxon>
        <taxon>Gnathifera</taxon>
        <taxon>Rotifera</taxon>
        <taxon>Eurotatoria</taxon>
        <taxon>Monogononta</taxon>
        <taxon>Pseudotrocha</taxon>
        <taxon>Ploima</taxon>
        <taxon>Brachionidae</taxon>
        <taxon>Brachionus</taxon>
    </lineage>
</organism>
<gene>
    <name evidence="3" type="ORF">BpHYR1_008637</name>
</gene>
<evidence type="ECO:0000313" key="3">
    <source>
        <dbReference type="EMBL" id="RNA44902.1"/>
    </source>
</evidence>